<accession>A0A1Y3AMZ4</accession>
<dbReference type="PANTHER" id="PTHR46199:SF3">
    <property type="entry name" value="RAC GTPASE-ACTIVATING PROTEIN 1"/>
    <property type="match status" value="1"/>
</dbReference>
<dbReference type="GO" id="GO:0032154">
    <property type="term" value="C:cleavage furrow"/>
    <property type="evidence" value="ECO:0007669"/>
    <property type="project" value="TreeGrafter"/>
</dbReference>
<feature type="non-terminal residue" evidence="5">
    <location>
        <position position="345"/>
    </location>
</feature>
<gene>
    <name evidence="5" type="ORF">BLA29_006617</name>
</gene>
<dbReference type="GO" id="GO:0005096">
    <property type="term" value="F:GTPase activator activity"/>
    <property type="evidence" value="ECO:0007669"/>
    <property type="project" value="TreeGrafter"/>
</dbReference>
<dbReference type="InterPro" id="IPR002219">
    <property type="entry name" value="PKC_DAG/PE"/>
</dbReference>
<dbReference type="Gene3D" id="1.10.555.10">
    <property type="entry name" value="Rho GTPase activation protein"/>
    <property type="match status" value="1"/>
</dbReference>
<dbReference type="GO" id="GO:0000281">
    <property type="term" value="P:mitotic cytokinesis"/>
    <property type="evidence" value="ECO:0007669"/>
    <property type="project" value="TreeGrafter"/>
</dbReference>
<dbReference type="SMART" id="SM00109">
    <property type="entry name" value="C1"/>
    <property type="match status" value="1"/>
</dbReference>
<evidence type="ECO:0000313" key="5">
    <source>
        <dbReference type="EMBL" id="OTF69809.1"/>
    </source>
</evidence>
<keyword evidence="6" id="KW-1185">Reference proteome</keyword>
<organism evidence="5 6">
    <name type="scientific">Euroglyphus maynei</name>
    <name type="common">Mayne's house dust mite</name>
    <dbReference type="NCBI Taxonomy" id="6958"/>
    <lineage>
        <taxon>Eukaryota</taxon>
        <taxon>Metazoa</taxon>
        <taxon>Ecdysozoa</taxon>
        <taxon>Arthropoda</taxon>
        <taxon>Chelicerata</taxon>
        <taxon>Arachnida</taxon>
        <taxon>Acari</taxon>
        <taxon>Acariformes</taxon>
        <taxon>Sarcoptiformes</taxon>
        <taxon>Astigmata</taxon>
        <taxon>Psoroptidia</taxon>
        <taxon>Analgoidea</taxon>
        <taxon>Pyroglyphidae</taxon>
        <taxon>Pyroglyphinae</taxon>
        <taxon>Euroglyphus</taxon>
    </lineage>
</organism>
<dbReference type="EMBL" id="MUJZ01068746">
    <property type="protein sequence ID" value="OTF69809.1"/>
    <property type="molecule type" value="Genomic_DNA"/>
</dbReference>
<keyword evidence="2" id="KW-0862">Zinc</keyword>
<feature type="domain" description="Phorbol-ester/DAG-type" evidence="3">
    <location>
        <begin position="19"/>
        <end position="68"/>
    </location>
</feature>
<evidence type="ECO:0000256" key="2">
    <source>
        <dbReference type="ARBA" id="ARBA00022833"/>
    </source>
</evidence>
<dbReference type="GO" id="GO:0046872">
    <property type="term" value="F:metal ion binding"/>
    <property type="evidence" value="ECO:0007669"/>
    <property type="project" value="UniProtKB-KW"/>
</dbReference>
<dbReference type="PROSITE" id="PS50238">
    <property type="entry name" value="RHOGAP"/>
    <property type="match status" value="1"/>
</dbReference>
<dbReference type="GO" id="GO:0097149">
    <property type="term" value="C:centralspindlin complex"/>
    <property type="evidence" value="ECO:0007669"/>
    <property type="project" value="TreeGrafter"/>
</dbReference>
<dbReference type="GO" id="GO:0007266">
    <property type="term" value="P:Rho protein signal transduction"/>
    <property type="evidence" value="ECO:0007669"/>
    <property type="project" value="TreeGrafter"/>
</dbReference>
<evidence type="ECO:0000259" key="4">
    <source>
        <dbReference type="PROSITE" id="PS50238"/>
    </source>
</evidence>
<dbReference type="Gene3D" id="3.30.60.20">
    <property type="match status" value="1"/>
</dbReference>
<evidence type="ECO:0000256" key="1">
    <source>
        <dbReference type="ARBA" id="ARBA00022723"/>
    </source>
</evidence>
<protein>
    <submittedName>
        <fullName evidence="5">Rac GTPase-activating protein 1-like protein</fullName>
    </submittedName>
</protein>
<dbReference type="InterPro" id="IPR000198">
    <property type="entry name" value="RhoGAP_dom"/>
</dbReference>
<dbReference type="GO" id="GO:0051233">
    <property type="term" value="C:spindle midzone"/>
    <property type="evidence" value="ECO:0007669"/>
    <property type="project" value="TreeGrafter"/>
</dbReference>
<dbReference type="CDD" id="cd20821">
    <property type="entry name" value="C1_MgcRacGAP"/>
    <property type="match status" value="1"/>
</dbReference>
<name>A0A1Y3AMZ4_EURMA</name>
<keyword evidence="1" id="KW-0479">Metal-binding</keyword>
<feature type="domain" description="Rho-GAP" evidence="4">
    <location>
        <begin position="96"/>
        <end position="332"/>
    </location>
</feature>
<dbReference type="SMART" id="SM00324">
    <property type="entry name" value="RhoGAP"/>
    <property type="match status" value="1"/>
</dbReference>
<dbReference type="InterPro" id="IPR046349">
    <property type="entry name" value="C1-like_sf"/>
</dbReference>
<dbReference type="SUPFAM" id="SSF48350">
    <property type="entry name" value="GTPase activation domain, GAP"/>
    <property type="match status" value="1"/>
</dbReference>
<dbReference type="GO" id="GO:0005634">
    <property type="term" value="C:nucleus"/>
    <property type="evidence" value="ECO:0007669"/>
    <property type="project" value="TreeGrafter"/>
</dbReference>
<dbReference type="GO" id="GO:0051256">
    <property type="term" value="P:mitotic spindle midzone assembly"/>
    <property type="evidence" value="ECO:0007669"/>
    <property type="project" value="TreeGrafter"/>
</dbReference>
<dbReference type="OrthoDB" id="2218807at2759"/>
<dbReference type="Pfam" id="PF00620">
    <property type="entry name" value="RhoGAP"/>
    <property type="match status" value="1"/>
</dbReference>
<dbReference type="GO" id="GO:0030496">
    <property type="term" value="C:midbody"/>
    <property type="evidence" value="ECO:0007669"/>
    <property type="project" value="TreeGrafter"/>
</dbReference>
<dbReference type="InterPro" id="IPR008936">
    <property type="entry name" value="Rho_GTPase_activation_prot"/>
</dbReference>
<dbReference type="PROSITE" id="PS50081">
    <property type="entry name" value="ZF_DAG_PE_2"/>
    <property type="match status" value="1"/>
</dbReference>
<evidence type="ECO:0000313" key="6">
    <source>
        <dbReference type="Proteomes" id="UP000194236"/>
    </source>
</evidence>
<dbReference type="Proteomes" id="UP000194236">
    <property type="component" value="Unassembled WGS sequence"/>
</dbReference>
<comment type="caution">
    <text evidence="5">The sequence shown here is derived from an EMBL/GenBank/DDBJ whole genome shotgun (WGS) entry which is preliminary data.</text>
</comment>
<proteinExistence type="predicted"/>
<dbReference type="PROSITE" id="PS00479">
    <property type="entry name" value="ZF_DAG_PE_1"/>
    <property type="match status" value="1"/>
</dbReference>
<reference evidence="5 6" key="1">
    <citation type="submission" date="2017-03" db="EMBL/GenBank/DDBJ databases">
        <title>Genome Survey of Euroglyphus maynei.</title>
        <authorList>
            <person name="Arlian L.G."/>
            <person name="Morgan M.S."/>
            <person name="Rider S.D."/>
        </authorList>
    </citation>
    <scope>NUCLEOTIDE SEQUENCE [LARGE SCALE GENOMIC DNA]</scope>
    <source>
        <strain evidence="5">Arlian Lab</strain>
        <tissue evidence="5">Whole body</tissue>
    </source>
</reference>
<dbReference type="PANTHER" id="PTHR46199">
    <property type="entry name" value="RAC GTPASE-ACTIVATING PROTEIN 1"/>
    <property type="match status" value="1"/>
</dbReference>
<evidence type="ECO:0000259" key="3">
    <source>
        <dbReference type="PROSITE" id="PS50081"/>
    </source>
</evidence>
<dbReference type="SUPFAM" id="SSF57889">
    <property type="entry name" value="Cysteine-rich domain"/>
    <property type="match status" value="1"/>
</dbReference>
<dbReference type="AlphaFoldDB" id="A0A1Y3AMZ4"/>
<sequence length="345" mass="38802">MLRNAQTTRLDADRLGSRPHRFAEKKAFKTVICTVCNKSIGFCTSYGVCIECHGSCHNRCRDKLPKPCLPYMSTNASIKKMIALTGDSRMVGGKFLIIGDFVPDSVRPCVPPLLIHCCNEIDRRIRLALEETRSNDDSPVIGLYRISGTDMETRELRRKILKSEFGMPNLSAIISVHTICGVVKMFLRDLDDSLISRIMWNDFYRASVHIVQTSVKSLAKPIDSGVDDNSSAGGNEHDYDDMNSPTMVLKRVICQLPLPNRDSLAFLILHLRNVAKAERVTKMSRQALANIFAPTIVGSSEFRQLSAEAMHREIPKQINVMNALFEVDEAFFRGILTEQNFCPFK</sequence>